<dbReference type="OrthoDB" id="6381507at2"/>
<dbReference type="Gene3D" id="1.50.10.10">
    <property type="match status" value="1"/>
</dbReference>
<gene>
    <name evidence="2" type="ORF">CHU95_07750</name>
</gene>
<comment type="caution">
    <text evidence="2">The sequence shown here is derived from an EMBL/GenBank/DDBJ whole genome shotgun (WGS) entry which is preliminary data.</text>
</comment>
<dbReference type="Proteomes" id="UP000216998">
    <property type="component" value="Unassembled WGS sequence"/>
</dbReference>
<dbReference type="Pfam" id="PF07470">
    <property type="entry name" value="Glyco_hydro_88"/>
    <property type="match status" value="1"/>
</dbReference>
<keyword evidence="1" id="KW-0378">Hydrolase</keyword>
<dbReference type="InterPro" id="IPR052043">
    <property type="entry name" value="PolySaccharide_Degr_Enz"/>
</dbReference>
<proteinExistence type="predicted"/>
<keyword evidence="3" id="KW-1185">Reference proteome</keyword>
<organism evidence="2 3">
    <name type="scientific">Niveispirillum lacus</name>
    <dbReference type="NCBI Taxonomy" id="1981099"/>
    <lineage>
        <taxon>Bacteria</taxon>
        <taxon>Pseudomonadati</taxon>
        <taxon>Pseudomonadota</taxon>
        <taxon>Alphaproteobacteria</taxon>
        <taxon>Rhodospirillales</taxon>
        <taxon>Azospirillaceae</taxon>
        <taxon>Niveispirillum</taxon>
    </lineage>
</organism>
<dbReference type="EMBL" id="NOXU01000025">
    <property type="protein sequence ID" value="OYQ35605.1"/>
    <property type="molecule type" value="Genomic_DNA"/>
</dbReference>
<dbReference type="InterPro" id="IPR012341">
    <property type="entry name" value="6hp_glycosidase-like_sf"/>
</dbReference>
<dbReference type="SUPFAM" id="SSF48208">
    <property type="entry name" value="Six-hairpin glycosidases"/>
    <property type="match status" value="1"/>
</dbReference>
<evidence type="ECO:0000256" key="1">
    <source>
        <dbReference type="ARBA" id="ARBA00022801"/>
    </source>
</evidence>
<accession>A0A255Z3Z1</accession>
<protein>
    <recommendedName>
        <fullName evidence="4">Glycosyl hydrolase family 88</fullName>
    </recommendedName>
</protein>
<dbReference type="GO" id="GO:0016787">
    <property type="term" value="F:hydrolase activity"/>
    <property type="evidence" value="ECO:0007669"/>
    <property type="project" value="UniProtKB-KW"/>
</dbReference>
<sequence length="377" mass="42314">MKIAAGSPVPGAKPIMHDFRHFGPQVLPFLRYYLSEWVFFKPTWNYEDGCVFKGCLDLADATGRSEFSDFVHDKVGARVDEDGSIEGFDPTEYNIDNVKPAKVFFPLYDRTGEERFRRAIETQIAQLRTHPRTRSGNYWHKQIYPWQVWLDGLYMAQPLITAQAVATGDRDAWEDVVHQFTQVRDIMRDPRTGLYYHGWDESRQELWADPVTGCSACFWGRAMGWFMMAMVDCIELAAPFDGPGRAALIAMFQDAAIALMAVRSARGLWWQVLDRGGERGNYEETSASLMIAYALMAGSRLGLLPADHGRAGEAALRTVIRDFLTETELGGICGVAGLGNAPYRDGSYDYYLSEPMVSNDPKGVGALMMALAEGLRR</sequence>
<evidence type="ECO:0000313" key="2">
    <source>
        <dbReference type="EMBL" id="OYQ35605.1"/>
    </source>
</evidence>
<evidence type="ECO:0000313" key="3">
    <source>
        <dbReference type="Proteomes" id="UP000216998"/>
    </source>
</evidence>
<dbReference type="PANTHER" id="PTHR33886:SF8">
    <property type="entry name" value="UNSATURATED RHAMNOGALACTURONAN HYDROLASE (EUROFUNG)"/>
    <property type="match status" value="1"/>
</dbReference>
<evidence type="ECO:0008006" key="4">
    <source>
        <dbReference type="Google" id="ProtNLM"/>
    </source>
</evidence>
<dbReference type="InterPro" id="IPR010905">
    <property type="entry name" value="Glyco_hydro_88"/>
</dbReference>
<reference evidence="2 3" key="1">
    <citation type="submission" date="2017-07" db="EMBL/GenBank/DDBJ databases">
        <title>Niveispirillum cyanobacteriorum sp. nov., isolated from cyanobacterial aggregates in a eutrophic lake.</title>
        <authorList>
            <person name="Cai H."/>
        </authorList>
    </citation>
    <scope>NUCLEOTIDE SEQUENCE [LARGE SCALE GENOMIC DNA]</scope>
    <source>
        <strain evidence="3">TH1-14</strain>
    </source>
</reference>
<dbReference type="InterPro" id="IPR008928">
    <property type="entry name" value="6-hairpin_glycosidase_sf"/>
</dbReference>
<dbReference type="GO" id="GO:0005975">
    <property type="term" value="P:carbohydrate metabolic process"/>
    <property type="evidence" value="ECO:0007669"/>
    <property type="project" value="InterPro"/>
</dbReference>
<name>A0A255Z3Z1_9PROT</name>
<dbReference type="AlphaFoldDB" id="A0A255Z3Z1"/>
<dbReference type="PANTHER" id="PTHR33886">
    <property type="entry name" value="UNSATURATED RHAMNOGALACTURONAN HYDROLASE (EUROFUNG)"/>
    <property type="match status" value="1"/>
</dbReference>